<dbReference type="OrthoDB" id="5827459at2759"/>
<dbReference type="InterPro" id="IPR000557">
    <property type="entry name" value="Calponin_repeat"/>
</dbReference>
<dbReference type="AlphaFoldDB" id="A0A9P1J648"/>
<dbReference type="EMBL" id="CANHGI010000006">
    <property type="protein sequence ID" value="CAI5456360.1"/>
    <property type="molecule type" value="Genomic_DNA"/>
</dbReference>
<evidence type="ECO:0000313" key="3">
    <source>
        <dbReference type="Proteomes" id="UP001152747"/>
    </source>
</evidence>
<reference evidence="2" key="1">
    <citation type="submission" date="2022-11" db="EMBL/GenBank/DDBJ databases">
        <authorList>
            <person name="Kikuchi T."/>
        </authorList>
    </citation>
    <scope>NUCLEOTIDE SEQUENCE</scope>
    <source>
        <strain evidence="2">PS1010</strain>
    </source>
</reference>
<proteinExistence type="predicted"/>
<comment type="caution">
    <text evidence="2">The sequence shown here is derived from an EMBL/GenBank/DDBJ whole genome shotgun (WGS) entry which is preliminary data.</text>
</comment>
<gene>
    <name evidence="2" type="ORF">CAMP_LOCUS18997</name>
</gene>
<evidence type="ECO:0000313" key="2">
    <source>
        <dbReference type="EMBL" id="CAI5456360.1"/>
    </source>
</evidence>
<feature type="compositionally biased region" description="Acidic residues" evidence="1">
    <location>
        <begin position="274"/>
        <end position="288"/>
    </location>
</feature>
<dbReference type="PROSITE" id="PS51122">
    <property type="entry name" value="CALPONIN_2"/>
    <property type="match status" value="1"/>
</dbReference>
<feature type="region of interest" description="Disordered" evidence="1">
    <location>
        <begin position="268"/>
        <end position="295"/>
    </location>
</feature>
<keyword evidence="3" id="KW-1185">Reference proteome</keyword>
<name>A0A9P1J648_9PELO</name>
<accession>A0A9P1J648</accession>
<protein>
    <submittedName>
        <fullName evidence="2">Uncharacterized protein</fullName>
    </submittedName>
</protein>
<organism evidence="2 3">
    <name type="scientific">Caenorhabditis angaria</name>
    <dbReference type="NCBI Taxonomy" id="860376"/>
    <lineage>
        <taxon>Eukaryota</taxon>
        <taxon>Metazoa</taxon>
        <taxon>Ecdysozoa</taxon>
        <taxon>Nematoda</taxon>
        <taxon>Chromadorea</taxon>
        <taxon>Rhabditida</taxon>
        <taxon>Rhabditina</taxon>
        <taxon>Rhabditomorpha</taxon>
        <taxon>Rhabditoidea</taxon>
        <taxon>Rhabditidae</taxon>
        <taxon>Peloderinae</taxon>
        <taxon>Caenorhabditis</taxon>
    </lineage>
</organism>
<evidence type="ECO:0000256" key="1">
    <source>
        <dbReference type="SAM" id="MobiDB-lite"/>
    </source>
</evidence>
<dbReference type="Proteomes" id="UP001152747">
    <property type="component" value="Unassembled WGS sequence"/>
</dbReference>
<sequence length="295" mass="33694">MDTKTEYAKTQEDKHRRKIILPNNISWEYGTNKYATQKGDRHFGTIRNTQLEIKSSKQLSESNDGAVPHITCPPLHFPCASQSKTSGFGSIREQVTKVTDTNGDEKVLISKIVDDKMTETVLKKWNQPNHNAKNSDIGKRRDALTETIGGKRMDHKEHLKCMAAIPRFQDPRNSMAALGMTPGQNYQPGCQKNRQATTLIEGLNWTTSDQLDSNKYMAWLGGQLTLQSQSKTGGFMKTRDVVSQDYYGKIDHLENAKELREKLEKVRLEKKQEEEEDEDKIEEEEEDINNIIVYS</sequence>